<dbReference type="EMBL" id="JBHSFW010000009">
    <property type="protein sequence ID" value="MFC4619554.1"/>
    <property type="molecule type" value="Genomic_DNA"/>
</dbReference>
<evidence type="ECO:0000313" key="2">
    <source>
        <dbReference type="Proteomes" id="UP001596022"/>
    </source>
</evidence>
<sequence>MSENLSQETVFSMLREIKSIAMQSSLTGGLSKGSRILIDVYNRCLASIGEEDPNAQKLFSPLPTESEAVSMDEIGTAAALLSSYLKPKAKSNEKDFDGFSPFNF</sequence>
<gene>
    <name evidence="1" type="ORF">ACFO4N_12605</name>
</gene>
<dbReference type="Proteomes" id="UP001596022">
    <property type="component" value="Unassembled WGS sequence"/>
</dbReference>
<accession>A0ABV9GPN6</accession>
<protein>
    <submittedName>
        <fullName evidence="1">Uncharacterized protein</fullName>
    </submittedName>
</protein>
<evidence type="ECO:0000313" key="1">
    <source>
        <dbReference type="EMBL" id="MFC4619554.1"/>
    </source>
</evidence>
<name>A0ABV9GPN6_9BACL</name>
<proteinExistence type="predicted"/>
<dbReference type="RefSeq" id="WP_376846645.1">
    <property type="nucleotide sequence ID" value="NZ_JBHSFW010000009.1"/>
</dbReference>
<organism evidence="1 2">
    <name type="scientific">Camelliibacillus cellulosilyticus</name>
    <dbReference type="NCBI Taxonomy" id="2174486"/>
    <lineage>
        <taxon>Bacteria</taxon>
        <taxon>Bacillati</taxon>
        <taxon>Bacillota</taxon>
        <taxon>Bacilli</taxon>
        <taxon>Bacillales</taxon>
        <taxon>Sporolactobacillaceae</taxon>
        <taxon>Camelliibacillus</taxon>
    </lineage>
</organism>
<comment type="caution">
    <text evidence="1">The sequence shown here is derived from an EMBL/GenBank/DDBJ whole genome shotgun (WGS) entry which is preliminary data.</text>
</comment>
<keyword evidence="2" id="KW-1185">Reference proteome</keyword>
<reference evidence="2" key="1">
    <citation type="journal article" date="2019" name="Int. J. Syst. Evol. Microbiol.">
        <title>The Global Catalogue of Microorganisms (GCM) 10K type strain sequencing project: providing services to taxonomists for standard genome sequencing and annotation.</title>
        <authorList>
            <consortium name="The Broad Institute Genomics Platform"/>
            <consortium name="The Broad Institute Genome Sequencing Center for Infectious Disease"/>
            <person name="Wu L."/>
            <person name="Ma J."/>
        </authorList>
    </citation>
    <scope>NUCLEOTIDE SEQUENCE [LARGE SCALE GENOMIC DNA]</scope>
    <source>
        <strain evidence="2">CGMCC 1.16306</strain>
    </source>
</reference>